<dbReference type="KEGG" id="vg:26523229"/>
<keyword evidence="2" id="KW-1185">Reference proteome</keyword>
<dbReference type="RefSeq" id="YP_009188874.1">
    <property type="nucleotide sequence ID" value="NC_028672.1"/>
</dbReference>
<organism evidence="1 2">
    <name type="scientific">Cronobacter phage PBES 02</name>
    <dbReference type="NCBI Taxonomy" id="1684115"/>
    <lineage>
        <taxon>Viruses</taxon>
        <taxon>Duplodnaviria</taxon>
        <taxon>Heunggongvirae</taxon>
        <taxon>Uroviricota</taxon>
        <taxon>Caudoviricetes</taxon>
        <taxon>Vequintavirinae</taxon>
        <taxon>Certrevirus</taxon>
        <taxon>Certrevirus PBES02</taxon>
    </lineage>
</organism>
<sequence>MKPTIEQIRETLSRLDDSSILSTLPLMRKMALLLGDKSSASVMVVELCREGVKRGILE</sequence>
<proteinExistence type="predicted"/>
<dbReference type="GeneID" id="26523229"/>
<reference evidence="1 2" key="1">
    <citation type="submission" date="2015-07" db="EMBL/GenBank/DDBJ databases">
        <title>Complete genome of Cronobacter phage PBES 02.</title>
        <authorList>
            <person name="Myung H."/>
        </authorList>
    </citation>
    <scope>NUCLEOTIDE SEQUENCE [LARGE SCALE GENOMIC DNA]</scope>
</reference>
<dbReference type="Proteomes" id="UP000202736">
    <property type="component" value="Segment"/>
</dbReference>
<evidence type="ECO:0000313" key="2">
    <source>
        <dbReference type="Proteomes" id="UP000202736"/>
    </source>
</evidence>
<dbReference type="EMBL" id="KT353109">
    <property type="protein sequence ID" value="AKY03913.1"/>
    <property type="molecule type" value="Genomic_DNA"/>
</dbReference>
<name>A0A0K1YAG9_9CAUD</name>
<accession>A0A0K1YAG9</accession>
<protein>
    <submittedName>
        <fullName evidence="1">Uncharacterized protein</fullName>
    </submittedName>
</protein>
<evidence type="ECO:0000313" key="1">
    <source>
        <dbReference type="EMBL" id="AKY03913.1"/>
    </source>
</evidence>
<gene>
    <name evidence="1" type="ORF">ADU18_0008</name>
</gene>